<feature type="domain" description="Cytidylate kinase" evidence="9">
    <location>
        <begin position="7"/>
        <end position="221"/>
    </location>
</feature>
<evidence type="ECO:0000313" key="10">
    <source>
        <dbReference type="EMBL" id="KRL27057.1"/>
    </source>
</evidence>
<dbReference type="GO" id="GO:0005524">
    <property type="term" value="F:ATP binding"/>
    <property type="evidence" value="ECO:0007669"/>
    <property type="project" value="UniProtKB-UniRule"/>
</dbReference>
<comment type="caution">
    <text evidence="10">The sequence shown here is derived from an EMBL/GenBank/DDBJ whole genome shotgun (WGS) entry which is preliminary data.</text>
</comment>
<comment type="catalytic activity">
    <reaction evidence="6 8">
        <text>dCMP + ATP = dCDP + ADP</text>
        <dbReference type="Rhea" id="RHEA:25094"/>
        <dbReference type="ChEBI" id="CHEBI:30616"/>
        <dbReference type="ChEBI" id="CHEBI:57566"/>
        <dbReference type="ChEBI" id="CHEBI:58593"/>
        <dbReference type="ChEBI" id="CHEBI:456216"/>
        <dbReference type="EC" id="2.7.4.25"/>
    </reaction>
</comment>
<dbReference type="InterPro" id="IPR011994">
    <property type="entry name" value="Cytidylate_kinase_dom"/>
</dbReference>
<dbReference type="GO" id="GO:0036430">
    <property type="term" value="F:CMP kinase activity"/>
    <property type="evidence" value="ECO:0007669"/>
    <property type="project" value="RHEA"/>
</dbReference>
<protein>
    <recommendedName>
        <fullName evidence="8">Cytidylate kinase</fullName>
        <shortName evidence="8">CK</shortName>
        <ecNumber evidence="8">2.7.4.25</ecNumber>
    </recommendedName>
    <alternativeName>
        <fullName evidence="8">Cytidine monophosphate kinase</fullName>
        <shortName evidence="8">CMP kinase</shortName>
    </alternativeName>
</protein>
<dbReference type="GO" id="GO:0036431">
    <property type="term" value="F:dCMP kinase activity"/>
    <property type="evidence" value="ECO:0007669"/>
    <property type="project" value="InterPro"/>
</dbReference>
<evidence type="ECO:0000256" key="3">
    <source>
        <dbReference type="ARBA" id="ARBA00022741"/>
    </source>
</evidence>
<evidence type="ECO:0000259" key="9">
    <source>
        <dbReference type="Pfam" id="PF02224"/>
    </source>
</evidence>
<dbReference type="NCBIfam" id="TIGR00017">
    <property type="entry name" value="cmk"/>
    <property type="match status" value="1"/>
</dbReference>
<keyword evidence="3 8" id="KW-0547">Nucleotide-binding</keyword>
<dbReference type="RefSeq" id="WP_057750541.1">
    <property type="nucleotide sequence ID" value="NZ_AZER01000016.1"/>
</dbReference>
<dbReference type="EC" id="2.7.4.25" evidence="8"/>
<evidence type="ECO:0000256" key="7">
    <source>
        <dbReference type="ARBA" id="ARBA00048478"/>
    </source>
</evidence>
<evidence type="ECO:0000256" key="1">
    <source>
        <dbReference type="ARBA" id="ARBA00009427"/>
    </source>
</evidence>
<evidence type="ECO:0000256" key="8">
    <source>
        <dbReference type="HAMAP-Rule" id="MF_00238"/>
    </source>
</evidence>
<evidence type="ECO:0000256" key="2">
    <source>
        <dbReference type="ARBA" id="ARBA00022679"/>
    </source>
</evidence>
<keyword evidence="11" id="KW-1185">Reference proteome</keyword>
<comment type="subcellular location">
    <subcellularLocation>
        <location evidence="8">Cytoplasm</location>
    </subcellularLocation>
</comment>
<feature type="binding site" evidence="8">
    <location>
        <begin position="11"/>
        <end position="19"/>
    </location>
    <ligand>
        <name>ATP</name>
        <dbReference type="ChEBI" id="CHEBI:30616"/>
    </ligand>
</feature>
<dbReference type="InterPro" id="IPR027417">
    <property type="entry name" value="P-loop_NTPase"/>
</dbReference>
<keyword evidence="2 8" id="KW-0808">Transferase</keyword>
<name>A0A0R1P3I2_9LACO</name>
<evidence type="ECO:0000313" key="11">
    <source>
        <dbReference type="Proteomes" id="UP000051445"/>
    </source>
</evidence>
<evidence type="ECO:0000256" key="6">
    <source>
        <dbReference type="ARBA" id="ARBA00047615"/>
    </source>
</evidence>
<keyword evidence="8" id="KW-0963">Cytoplasm</keyword>
<organism evidence="10 11">
    <name type="scientific">Limosilactobacillus frumenti DSM 13145</name>
    <dbReference type="NCBI Taxonomy" id="1423746"/>
    <lineage>
        <taxon>Bacteria</taxon>
        <taxon>Bacillati</taxon>
        <taxon>Bacillota</taxon>
        <taxon>Bacilli</taxon>
        <taxon>Lactobacillales</taxon>
        <taxon>Lactobacillaceae</taxon>
        <taxon>Limosilactobacillus</taxon>
    </lineage>
</organism>
<comment type="catalytic activity">
    <reaction evidence="7 8">
        <text>CMP + ATP = CDP + ADP</text>
        <dbReference type="Rhea" id="RHEA:11600"/>
        <dbReference type="ChEBI" id="CHEBI:30616"/>
        <dbReference type="ChEBI" id="CHEBI:58069"/>
        <dbReference type="ChEBI" id="CHEBI:60377"/>
        <dbReference type="ChEBI" id="CHEBI:456216"/>
        <dbReference type="EC" id="2.7.4.25"/>
    </reaction>
</comment>
<dbReference type="SUPFAM" id="SSF52540">
    <property type="entry name" value="P-loop containing nucleoside triphosphate hydrolases"/>
    <property type="match status" value="1"/>
</dbReference>
<evidence type="ECO:0000256" key="5">
    <source>
        <dbReference type="ARBA" id="ARBA00022840"/>
    </source>
</evidence>
<dbReference type="GO" id="GO:0015949">
    <property type="term" value="P:nucleobase-containing small molecule interconversion"/>
    <property type="evidence" value="ECO:0007669"/>
    <property type="project" value="TreeGrafter"/>
</dbReference>
<dbReference type="Proteomes" id="UP000051445">
    <property type="component" value="Unassembled WGS sequence"/>
</dbReference>
<gene>
    <name evidence="8" type="primary">cmk</name>
    <name evidence="10" type="ORF">FD27_GL000804</name>
</gene>
<accession>A0A0R1P3I2</accession>
<dbReference type="HAMAP" id="MF_00238">
    <property type="entry name" value="Cytidyl_kinase_type1"/>
    <property type="match status" value="1"/>
</dbReference>
<keyword evidence="4 8" id="KW-0418">Kinase</keyword>
<dbReference type="OrthoDB" id="9807434at2"/>
<keyword evidence="5 8" id="KW-0067">ATP-binding</keyword>
<dbReference type="EMBL" id="AZER01000016">
    <property type="protein sequence ID" value="KRL27057.1"/>
    <property type="molecule type" value="Genomic_DNA"/>
</dbReference>
<sequence length="228" mass="24950">MTKKLQVAIDGPASAGKSTVAKLVAKRFGYVYCDTGAMYRAVTVAALNKGIAVDDRPAVAELVKTVKITFKPGDPDQRVFLNGREVTRDIRQPEIASNVSAIAAIPEVRVAMTDQQRAIAADGGIVMDGRDIGTTVLPKAPVKIFMVASAHERARRRYVENKKKGIATTSLADLQRAIELRDQKDSTRKVSPLVQAPDAIRLDTTHLTIDQVVDKISEIIEKKRDQFQ</sequence>
<dbReference type="Pfam" id="PF02224">
    <property type="entry name" value="Cytidylate_kin"/>
    <property type="match status" value="1"/>
</dbReference>
<dbReference type="GO" id="GO:0006220">
    <property type="term" value="P:pyrimidine nucleotide metabolic process"/>
    <property type="evidence" value="ECO:0007669"/>
    <property type="project" value="UniProtKB-UniRule"/>
</dbReference>
<dbReference type="PANTHER" id="PTHR21299:SF2">
    <property type="entry name" value="CYTIDYLATE KINASE"/>
    <property type="match status" value="1"/>
</dbReference>
<dbReference type="GO" id="GO:0005829">
    <property type="term" value="C:cytosol"/>
    <property type="evidence" value="ECO:0007669"/>
    <property type="project" value="TreeGrafter"/>
</dbReference>
<dbReference type="InterPro" id="IPR003136">
    <property type="entry name" value="Cytidylate_kin"/>
</dbReference>
<dbReference type="Gene3D" id="3.40.50.300">
    <property type="entry name" value="P-loop containing nucleotide triphosphate hydrolases"/>
    <property type="match status" value="1"/>
</dbReference>
<evidence type="ECO:0000256" key="4">
    <source>
        <dbReference type="ARBA" id="ARBA00022777"/>
    </source>
</evidence>
<dbReference type="PATRIC" id="fig|1423746.3.peg.812"/>
<proteinExistence type="inferred from homology"/>
<dbReference type="CDD" id="cd02020">
    <property type="entry name" value="CMPK"/>
    <property type="match status" value="1"/>
</dbReference>
<reference evidence="10 11" key="1">
    <citation type="journal article" date="2015" name="Genome Announc.">
        <title>Expanding the biotechnology potential of lactobacilli through comparative genomics of 213 strains and associated genera.</title>
        <authorList>
            <person name="Sun Z."/>
            <person name="Harris H.M."/>
            <person name="McCann A."/>
            <person name="Guo C."/>
            <person name="Argimon S."/>
            <person name="Zhang W."/>
            <person name="Yang X."/>
            <person name="Jeffery I.B."/>
            <person name="Cooney J.C."/>
            <person name="Kagawa T.F."/>
            <person name="Liu W."/>
            <person name="Song Y."/>
            <person name="Salvetti E."/>
            <person name="Wrobel A."/>
            <person name="Rasinkangas P."/>
            <person name="Parkhill J."/>
            <person name="Rea M.C."/>
            <person name="O'Sullivan O."/>
            <person name="Ritari J."/>
            <person name="Douillard F.P."/>
            <person name="Paul Ross R."/>
            <person name="Yang R."/>
            <person name="Briner A.E."/>
            <person name="Felis G.E."/>
            <person name="de Vos W.M."/>
            <person name="Barrangou R."/>
            <person name="Klaenhammer T.R."/>
            <person name="Caufield P.W."/>
            <person name="Cui Y."/>
            <person name="Zhang H."/>
            <person name="O'Toole P.W."/>
        </authorList>
    </citation>
    <scope>NUCLEOTIDE SEQUENCE [LARGE SCALE GENOMIC DNA]</scope>
    <source>
        <strain evidence="10 11">DSM 13145</strain>
    </source>
</reference>
<comment type="similarity">
    <text evidence="1 8">Belongs to the cytidylate kinase family. Type 1 subfamily.</text>
</comment>
<dbReference type="AlphaFoldDB" id="A0A0R1P3I2"/>
<dbReference type="PANTHER" id="PTHR21299">
    <property type="entry name" value="CYTIDYLATE KINASE/PANTOATE-BETA-ALANINE LIGASE"/>
    <property type="match status" value="1"/>
</dbReference>
<dbReference type="STRING" id="1423746.FD27_GL000804"/>